<dbReference type="Pfam" id="PF00320">
    <property type="entry name" value="GATA"/>
    <property type="match status" value="1"/>
</dbReference>
<proteinExistence type="predicted"/>
<dbReference type="GO" id="GO:0008270">
    <property type="term" value="F:zinc ion binding"/>
    <property type="evidence" value="ECO:0007669"/>
    <property type="project" value="UniProtKB-KW"/>
</dbReference>
<evidence type="ECO:0000259" key="6">
    <source>
        <dbReference type="PROSITE" id="PS50114"/>
    </source>
</evidence>
<dbReference type="Proteomes" id="UP000326396">
    <property type="component" value="Linkage Group LG7"/>
</dbReference>
<evidence type="ECO:0000313" key="8">
    <source>
        <dbReference type="Proteomes" id="UP000326396"/>
    </source>
</evidence>
<dbReference type="OrthoDB" id="515401at2759"/>
<evidence type="ECO:0000256" key="3">
    <source>
        <dbReference type="ARBA" id="ARBA00023163"/>
    </source>
</evidence>
<dbReference type="EMBL" id="SZYD01000017">
    <property type="protein sequence ID" value="KAD3067371.1"/>
    <property type="molecule type" value="Genomic_DNA"/>
</dbReference>
<dbReference type="PANTHER" id="PTHR46855:SF11">
    <property type="entry name" value="GATA TRANSCRIPTION FACTOR 26-LIKE"/>
    <property type="match status" value="1"/>
</dbReference>
<keyword evidence="4" id="KW-0862">Zinc</keyword>
<feature type="compositionally biased region" description="Polar residues" evidence="5">
    <location>
        <begin position="168"/>
        <end position="179"/>
    </location>
</feature>
<keyword evidence="4" id="KW-0863">Zinc-finger</keyword>
<dbReference type="Gene3D" id="3.30.50.10">
    <property type="entry name" value="Erythroid Transcription Factor GATA-1, subunit A"/>
    <property type="match status" value="1"/>
</dbReference>
<evidence type="ECO:0000256" key="5">
    <source>
        <dbReference type="SAM" id="MobiDB-lite"/>
    </source>
</evidence>
<feature type="region of interest" description="Disordered" evidence="5">
    <location>
        <begin position="54"/>
        <end position="93"/>
    </location>
</feature>
<comment type="caution">
    <text evidence="7">The sequence shown here is derived from an EMBL/GenBank/DDBJ whole genome shotgun (WGS) entry which is preliminary data.</text>
</comment>
<keyword evidence="4" id="KW-0479">Metal-binding</keyword>
<reference evidence="7 8" key="1">
    <citation type="submission" date="2019-05" db="EMBL/GenBank/DDBJ databases">
        <title>Mikania micrantha, genome provides insights into the molecular mechanism of rapid growth.</title>
        <authorList>
            <person name="Liu B."/>
        </authorList>
    </citation>
    <scope>NUCLEOTIDE SEQUENCE [LARGE SCALE GENOMIC DNA]</scope>
    <source>
        <strain evidence="7">NLD-2019</strain>
        <tissue evidence="7">Leaf</tissue>
    </source>
</reference>
<dbReference type="InterPro" id="IPR044589">
    <property type="entry name" value="GATA26/27"/>
</dbReference>
<organism evidence="7 8">
    <name type="scientific">Mikania micrantha</name>
    <name type="common">bitter vine</name>
    <dbReference type="NCBI Taxonomy" id="192012"/>
    <lineage>
        <taxon>Eukaryota</taxon>
        <taxon>Viridiplantae</taxon>
        <taxon>Streptophyta</taxon>
        <taxon>Embryophyta</taxon>
        <taxon>Tracheophyta</taxon>
        <taxon>Spermatophyta</taxon>
        <taxon>Magnoliopsida</taxon>
        <taxon>eudicotyledons</taxon>
        <taxon>Gunneridae</taxon>
        <taxon>Pentapetalae</taxon>
        <taxon>asterids</taxon>
        <taxon>campanulids</taxon>
        <taxon>Asterales</taxon>
        <taxon>Asteraceae</taxon>
        <taxon>Asteroideae</taxon>
        <taxon>Heliantheae alliance</taxon>
        <taxon>Eupatorieae</taxon>
        <taxon>Mikania</taxon>
    </lineage>
</organism>
<evidence type="ECO:0000256" key="2">
    <source>
        <dbReference type="ARBA" id="ARBA00023125"/>
    </source>
</evidence>
<feature type="domain" description="GATA-type" evidence="6">
    <location>
        <begin position="7"/>
        <end position="40"/>
    </location>
</feature>
<keyword evidence="1" id="KW-0805">Transcription regulation</keyword>
<feature type="compositionally biased region" description="Polar residues" evidence="5">
    <location>
        <begin position="65"/>
        <end position="74"/>
    </location>
</feature>
<dbReference type="InterPro" id="IPR000679">
    <property type="entry name" value="Znf_GATA"/>
</dbReference>
<dbReference type="GO" id="GO:0043565">
    <property type="term" value="F:sequence-specific DNA binding"/>
    <property type="evidence" value="ECO:0007669"/>
    <property type="project" value="InterPro"/>
</dbReference>
<dbReference type="PROSITE" id="PS50114">
    <property type="entry name" value="GATA_ZN_FINGER_2"/>
    <property type="match status" value="1"/>
</dbReference>
<sequence length="202" mass="21858">MVKEGPCCHCGIKSTPLWRNGPPAKPVLCNACGSRWRTRGTLNDYVPKHAINQNIQMSELPATEDSGQTDSSSPDDAITAGPSEPNFENIPRRRRSNLDQFILSPVERLHKQLYDMVHEEPEVVVGDVLIDQVNNMMPAQPETALGVMLLNSSPKDHERSESVSSSSMKTPEASTSPENGGNDGASPENGDNGGDQGESSFT</sequence>
<evidence type="ECO:0000313" key="7">
    <source>
        <dbReference type="EMBL" id="KAD3067371.1"/>
    </source>
</evidence>
<dbReference type="GO" id="GO:0006355">
    <property type="term" value="P:regulation of DNA-templated transcription"/>
    <property type="evidence" value="ECO:0007669"/>
    <property type="project" value="InterPro"/>
</dbReference>
<keyword evidence="2" id="KW-0238">DNA-binding</keyword>
<dbReference type="SUPFAM" id="SSF57716">
    <property type="entry name" value="Glucocorticoid receptor-like (DNA-binding domain)"/>
    <property type="match status" value="1"/>
</dbReference>
<dbReference type="PANTHER" id="PTHR46855">
    <property type="entry name" value="OSJNBB0038F03.10 PROTEIN"/>
    <property type="match status" value="1"/>
</dbReference>
<evidence type="ECO:0000256" key="4">
    <source>
        <dbReference type="PROSITE-ProRule" id="PRU00094"/>
    </source>
</evidence>
<evidence type="ECO:0000256" key="1">
    <source>
        <dbReference type="ARBA" id="ARBA00023015"/>
    </source>
</evidence>
<accession>A0A5N6M0X8</accession>
<dbReference type="InterPro" id="IPR013088">
    <property type="entry name" value="Znf_NHR/GATA"/>
</dbReference>
<dbReference type="SMART" id="SM00401">
    <property type="entry name" value="ZnF_GATA"/>
    <property type="match status" value="1"/>
</dbReference>
<feature type="region of interest" description="Disordered" evidence="5">
    <location>
        <begin position="152"/>
        <end position="202"/>
    </location>
</feature>
<gene>
    <name evidence="7" type="ORF">E3N88_35251</name>
</gene>
<protein>
    <recommendedName>
        <fullName evidence="6">GATA-type domain-containing protein</fullName>
    </recommendedName>
</protein>
<name>A0A5N6M0X8_9ASTR</name>
<keyword evidence="3" id="KW-0804">Transcription</keyword>
<keyword evidence="8" id="KW-1185">Reference proteome</keyword>
<dbReference type="AlphaFoldDB" id="A0A5N6M0X8"/>
<dbReference type="CDD" id="cd00202">
    <property type="entry name" value="ZnF_GATA"/>
    <property type="match status" value="1"/>
</dbReference>